<name>A0A938XCC2_9CLOT</name>
<dbReference type="InterPro" id="IPR016181">
    <property type="entry name" value="Acyl_CoA_acyltransferase"/>
</dbReference>
<gene>
    <name evidence="4" type="ORF">H6A20_12355</name>
</gene>
<comment type="caution">
    <text evidence="4">The sequence shown here is derived from an EMBL/GenBank/DDBJ whole genome shotgun (WGS) entry which is preliminary data.</text>
</comment>
<accession>A0A938XCC2</accession>
<evidence type="ECO:0000313" key="4">
    <source>
        <dbReference type="EMBL" id="MBM6949425.1"/>
    </source>
</evidence>
<organism evidence="4 5">
    <name type="scientific">Mordavella massiliensis</name>
    <dbReference type="NCBI Taxonomy" id="1871024"/>
    <lineage>
        <taxon>Bacteria</taxon>
        <taxon>Bacillati</taxon>
        <taxon>Bacillota</taxon>
        <taxon>Clostridia</taxon>
        <taxon>Eubacteriales</taxon>
        <taxon>Clostridiaceae</taxon>
        <taxon>Mordavella</taxon>
    </lineage>
</organism>
<evidence type="ECO:0000259" key="3">
    <source>
        <dbReference type="PROSITE" id="PS51186"/>
    </source>
</evidence>
<dbReference type="InterPro" id="IPR051635">
    <property type="entry name" value="SNAT-like"/>
</dbReference>
<feature type="domain" description="N-acetyltransferase" evidence="3">
    <location>
        <begin position="21"/>
        <end position="183"/>
    </location>
</feature>
<protein>
    <submittedName>
        <fullName evidence="4">GNAT family N-acetyltransferase</fullName>
    </submittedName>
</protein>
<dbReference type="PROSITE" id="PS51186">
    <property type="entry name" value="GNAT"/>
    <property type="match status" value="1"/>
</dbReference>
<dbReference type="InterPro" id="IPR000182">
    <property type="entry name" value="GNAT_dom"/>
</dbReference>
<reference evidence="4" key="2">
    <citation type="journal article" date="2021" name="Sci. Rep.">
        <title>The distribution of antibiotic resistance genes in chicken gut microbiota commensals.</title>
        <authorList>
            <person name="Juricova H."/>
            <person name="Matiasovicova J."/>
            <person name="Kubasova T."/>
            <person name="Cejkova D."/>
            <person name="Rychlik I."/>
        </authorList>
    </citation>
    <scope>NUCLEOTIDE SEQUENCE</scope>
    <source>
        <strain evidence="4">An582</strain>
    </source>
</reference>
<reference evidence="4" key="1">
    <citation type="submission" date="2020-08" db="EMBL/GenBank/DDBJ databases">
        <authorList>
            <person name="Cejkova D."/>
            <person name="Kubasova T."/>
            <person name="Jahodarova E."/>
            <person name="Rychlik I."/>
        </authorList>
    </citation>
    <scope>NUCLEOTIDE SEQUENCE</scope>
    <source>
        <strain evidence="4">An582</strain>
    </source>
</reference>
<dbReference type="AlphaFoldDB" id="A0A938XCC2"/>
<dbReference type="PANTHER" id="PTHR10908:SF0">
    <property type="entry name" value="SEROTONIN N-ACETYLTRANSFERASE"/>
    <property type="match status" value="1"/>
</dbReference>
<evidence type="ECO:0000256" key="1">
    <source>
        <dbReference type="ARBA" id="ARBA00022679"/>
    </source>
</evidence>
<evidence type="ECO:0000313" key="5">
    <source>
        <dbReference type="Proteomes" id="UP000705508"/>
    </source>
</evidence>
<dbReference type="Gene3D" id="3.40.630.30">
    <property type="match status" value="1"/>
</dbReference>
<sequence>MKTRPACLAGRQHSAVLSERFVFRDILPEEADQAAEVEQICFPPNEACAPEMMRRRAAVAPEFFLVAVDRETGKIAGFLNGLATNERTLRDDFFRDAGLHDPEGENVMLLGLDVLPAYRRQGLATEIMLRYLEREWKRGRKLVVLTCLEGKVGMYEKMGYRDLGISQSSWGGEQWHEMSCRLHGV</sequence>
<proteinExistence type="predicted"/>
<dbReference type="Pfam" id="PF00583">
    <property type="entry name" value="Acetyltransf_1"/>
    <property type="match status" value="1"/>
</dbReference>
<dbReference type="Proteomes" id="UP000705508">
    <property type="component" value="Unassembled WGS sequence"/>
</dbReference>
<keyword evidence="2" id="KW-0012">Acyltransferase</keyword>
<dbReference type="SUPFAM" id="SSF55729">
    <property type="entry name" value="Acyl-CoA N-acyltransferases (Nat)"/>
    <property type="match status" value="1"/>
</dbReference>
<evidence type="ECO:0000256" key="2">
    <source>
        <dbReference type="ARBA" id="ARBA00023315"/>
    </source>
</evidence>
<dbReference type="GO" id="GO:0008080">
    <property type="term" value="F:N-acetyltransferase activity"/>
    <property type="evidence" value="ECO:0007669"/>
    <property type="project" value="UniProtKB-ARBA"/>
</dbReference>
<dbReference type="PANTHER" id="PTHR10908">
    <property type="entry name" value="SEROTONIN N-ACETYLTRANSFERASE"/>
    <property type="match status" value="1"/>
</dbReference>
<dbReference type="EMBL" id="JACJKS010000027">
    <property type="protein sequence ID" value="MBM6949425.1"/>
    <property type="molecule type" value="Genomic_DNA"/>
</dbReference>
<keyword evidence="1" id="KW-0808">Transferase</keyword>
<dbReference type="CDD" id="cd04301">
    <property type="entry name" value="NAT_SF"/>
    <property type="match status" value="1"/>
</dbReference>